<dbReference type="InterPro" id="IPR050219">
    <property type="entry name" value="DnaG_primase"/>
</dbReference>
<dbReference type="InterPro" id="IPR013264">
    <property type="entry name" value="DNAG_N"/>
</dbReference>
<evidence type="ECO:0000256" key="1">
    <source>
        <dbReference type="ARBA" id="ARBA00022478"/>
    </source>
</evidence>
<evidence type="ECO:0000256" key="6">
    <source>
        <dbReference type="ARBA" id="ARBA00022723"/>
    </source>
</evidence>
<dbReference type="Gene3D" id="3.90.580.10">
    <property type="entry name" value="Zinc finger, CHC2-type domain"/>
    <property type="match status" value="1"/>
</dbReference>
<dbReference type="InterPro" id="IPR030846">
    <property type="entry name" value="DnaG_bac"/>
</dbReference>
<evidence type="ECO:0000256" key="4">
    <source>
        <dbReference type="ARBA" id="ARBA00022695"/>
    </source>
</evidence>
<comment type="function">
    <text evidence="12 13">RNA polymerase that catalyzes the synthesis of short RNA molecules used as primers for DNA polymerase during DNA replication.</text>
</comment>
<protein>
    <recommendedName>
        <fullName evidence="12 13">DNA primase</fullName>
        <ecNumber evidence="12">2.7.7.101</ecNumber>
    </recommendedName>
</protein>
<evidence type="ECO:0000256" key="9">
    <source>
        <dbReference type="ARBA" id="ARBA00022842"/>
    </source>
</evidence>
<dbReference type="Pfam" id="PF13662">
    <property type="entry name" value="Toprim_4"/>
    <property type="match status" value="1"/>
</dbReference>
<dbReference type="InterPro" id="IPR006171">
    <property type="entry name" value="TOPRIM_dom"/>
</dbReference>
<dbReference type="Pfam" id="PF01807">
    <property type="entry name" value="Zn_ribbon_DnaG"/>
    <property type="match status" value="1"/>
</dbReference>
<organism evidence="17 18">
    <name type="scientific">Vineibacter terrae</name>
    <dbReference type="NCBI Taxonomy" id="2586908"/>
    <lineage>
        <taxon>Bacteria</taxon>
        <taxon>Pseudomonadati</taxon>
        <taxon>Pseudomonadota</taxon>
        <taxon>Alphaproteobacteria</taxon>
        <taxon>Hyphomicrobiales</taxon>
        <taxon>Vineibacter</taxon>
    </lineage>
</organism>
<evidence type="ECO:0000256" key="12">
    <source>
        <dbReference type="HAMAP-Rule" id="MF_00974"/>
    </source>
</evidence>
<comment type="catalytic activity">
    <reaction evidence="12">
        <text>ssDNA + n NTP = ssDNA/pppN(pN)n-1 hybrid + (n-1) diphosphate.</text>
        <dbReference type="EC" id="2.7.7.101"/>
    </reaction>
</comment>
<dbReference type="GO" id="GO:0003899">
    <property type="term" value="F:DNA-directed RNA polymerase activity"/>
    <property type="evidence" value="ECO:0007669"/>
    <property type="project" value="UniProtKB-UniRule"/>
</dbReference>
<dbReference type="FunFam" id="3.40.1360.10:FF:000002">
    <property type="entry name" value="DNA primase"/>
    <property type="match status" value="1"/>
</dbReference>
<evidence type="ECO:0000256" key="14">
    <source>
        <dbReference type="PIRSR" id="PIRSR002811-1"/>
    </source>
</evidence>
<keyword evidence="10 12" id="KW-0238">DNA-binding</keyword>
<keyword evidence="3 12" id="KW-0808">Transferase</keyword>
<feature type="region of interest" description="Disordered" evidence="15">
    <location>
        <begin position="424"/>
        <end position="456"/>
    </location>
</feature>
<dbReference type="FunFam" id="3.90.980.10:FF:000001">
    <property type="entry name" value="DNA primase"/>
    <property type="match status" value="1"/>
</dbReference>
<keyword evidence="5 12" id="KW-0235">DNA replication</keyword>
<sequence length="629" mass="68884">MAFPPNFLDELRNRITLSELVGRRVVLKRKGREHAGLCPFHNEKTPSFWVNDQKAFFHCFGCGAHGDAIGFAMRIDNLSFPEAVERLAGEAGLEVPETTPHERERAKAVATLHQVTETATIWFEQQLRMPGGKPGLDYLRGRGLGEDTITRFRLGFAPDNREALQAALRRTGATDRQLVDTGLVIQPEDGGRAPYDRFRGRVMFPIHDRRGRIIAFGGRIIGAGEPKYLNSPETELFHKGDNLYCLHLAREAAAKGRPVIVAEGYMDVIALHVAGFDGAVAPLGTALTESQIALLWRYADEPYLCFDGDNAGRRAATRAAERALPLLKPGKSLRFVTLPPSHDPDSLIRDHGPAAFEACLKQARPLVDIVWDLETAGQPMDTPERSASVAAALQQRAASIGDPIVRGYYQDALRKRLWELRRSGNGAGGGRRPARGDPRVRRSPAPGGRSRFDAGPPAWFPDGAALRVAAQDLDVGRRERVLLGAILARPAWLHDLAEEIAALPLSRSDLDRLRTILLDVAGMALAPDDTPGDTLEAAEMRIVTGRATAAGLAAVLEALRHEAERWLGTADPEAALGQWRHIADRHRATVTDAADRRAAAADLADKSVEDIELPLARIERMLRRSGTED</sequence>
<dbReference type="EC" id="2.7.7.101" evidence="12"/>
<dbReference type="PANTHER" id="PTHR30313">
    <property type="entry name" value="DNA PRIMASE"/>
    <property type="match status" value="1"/>
</dbReference>
<proteinExistence type="inferred from homology"/>
<dbReference type="SUPFAM" id="SSF56731">
    <property type="entry name" value="DNA primase core"/>
    <property type="match status" value="1"/>
</dbReference>
<dbReference type="SMART" id="SM00400">
    <property type="entry name" value="ZnF_CHCC"/>
    <property type="match status" value="1"/>
</dbReference>
<comment type="caution">
    <text evidence="17">The sequence shown here is derived from an EMBL/GenBank/DDBJ whole genome shotgun (WGS) entry which is preliminary data.</text>
</comment>
<dbReference type="Gene3D" id="3.90.980.10">
    <property type="entry name" value="DNA primase, catalytic core, N-terminal domain"/>
    <property type="match status" value="1"/>
</dbReference>
<comment type="domain">
    <text evidence="12">Contains an N-terminal zinc-binding domain, a central core domain that contains the primase activity, and a C-terminal DnaB-binding domain.</text>
</comment>
<evidence type="ECO:0000313" key="18">
    <source>
        <dbReference type="Proteomes" id="UP000321638"/>
    </source>
</evidence>
<keyword evidence="2 12" id="KW-0639">Primosome</keyword>
<evidence type="ECO:0000256" key="11">
    <source>
        <dbReference type="ARBA" id="ARBA00023163"/>
    </source>
</evidence>
<comment type="subunit">
    <text evidence="12">Monomer. Interacts with DnaB.</text>
</comment>
<evidence type="ECO:0000256" key="7">
    <source>
        <dbReference type="ARBA" id="ARBA00022771"/>
    </source>
</evidence>
<keyword evidence="11 12" id="KW-0804">Transcription</keyword>
<dbReference type="SMART" id="SM00493">
    <property type="entry name" value="TOPRIM"/>
    <property type="match status" value="1"/>
</dbReference>
<dbReference type="InterPro" id="IPR037068">
    <property type="entry name" value="DNA_primase_core_N_sf"/>
</dbReference>
<dbReference type="GO" id="GO:0006269">
    <property type="term" value="P:DNA replication, synthesis of primer"/>
    <property type="evidence" value="ECO:0007669"/>
    <property type="project" value="UniProtKB-UniRule"/>
</dbReference>
<dbReference type="GO" id="GO:0005737">
    <property type="term" value="C:cytoplasm"/>
    <property type="evidence" value="ECO:0007669"/>
    <property type="project" value="TreeGrafter"/>
</dbReference>
<keyword evidence="18" id="KW-1185">Reference proteome</keyword>
<feature type="zinc finger region" description="CHC2-type" evidence="12 14">
    <location>
        <begin position="38"/>
        <end position="62"/>
    </location>
</feature>
<dbReference type="AlphaFoldDB" id="A0A5C8P7B1"/>
<dbReference type="GO" id="GO:0008270">
    <property type="term" value="F:zinc ion binding"/>
    <property type="evidence" value="ECO:0007669"/>
    <property type="project" value="UniProtKB-UniRule"/>
</dbReference>
<dbReference type="HAMAP" id="MF_00974">
    <property type="entry name" value="DNA_primase_DnaG"/>
    <property type="match status" value="1"/>
</dbReference>
<dbReference type="GO" id="GO:0000428">
    <property type="term" value="C:DNA-directed RNA polymerase complex"/>
    <property type="evidence" value="ECO:0007669"/>
    <property type="project" value="UniProtKB-KW"/>
</dbReference>
<evidence type="ECO:0000256" key="5">
    <source>
        <dbReference type="ARBA" id="ARBA00022705"/>
    </source>
</evidence>
<dbReference type="RefSeq" id="WP_147852373.1">
    <property type="nucleotide sequence ID" value="NZ_VDUZ01000080.1"/>
</dbReference>
<comment type="cofactor">
    <cofactor evidence="12 13 14">
        <name>Zn(2+)</name>
        <dbReference type="ChEBI" id="CHEBI:29105"/>
    </cofactor>
    <text evidence="12 13 14">Binds 1 zinc ion per monomer.</text>
</comment>
<dbReference type="NCBIfam" id="TIGR01391">
    <property type="entry name" value="dnaG"/>
    <property type="match status" value="1"/>
</dbReference>
<dbReference type="InterPro" id="IPR002694">
    <property type="entry name" value="Znf_CHC2"/>
</dbReference>
<dbReference type="InterPro" id="IPR034151">
    <property type="entry name" value="TOPRIM_DnaG_bac"/>
</dbReference>
<dbReference type="Pfam" id="PF08275">
    <property type="entry name" value="DNAG_N"/>
    <property type="match status" value="1"/>
</dbReference>
<dbReference type="SUPFAM" id="SSF57783">
    <property type="entry name" value="Zinc beta-ribbon"/>
    <property type="match status" value="1"/>
</dbReference>
<evidence type="ECO:0000259" key="16">
    <source>
        <dbReference type="PROSITE" id="PS50880"/>
    </source>
</evidence>
<evidence type="ECO:0000256" key="2">
    <source>
        <dbReference type="ARBA" id="ARBA00022515"/>
    </source>
</evidence>
<evidence type="ECO:0000256" key="10">
    <source>
        <dbReference type="ARBA" id="ARBA00023125"/>
    </source>
</evidence>
<name>A0A5C8P7B1_9HYPH</name>
<dbReference type="Gene3D" id="3.40.1360.10">
    <property type="match status" value="1"/>
</dbReference>
<evidence type="ECO:0000313" key="17">
    <source>
        <dbReference type="EMBL" id="TXL69515.1"/>
    </source>
</evidence>
<dbReference type="OrthoDB" id="9803773at2"/>
<dbReference type="InterPro" id="IPR036977">
    <property type="entry name" value="DNA_primase_Znf_CHC2"/>
</dbReference>
<comment type="similarity">
    <text evidence="12 13">Belongs to the DnaG primase family.</text>
</comment>
<evidence type="ECO:0000256" key="15">
    <source>
        <dbReference type="SAM" id="MobiDB-lite"/>
    </source>
</evidence>
<keyword evidence="6 12" id="KW-0479">Metal-binding</keyword>
<dbReference type="EMBL" id="VDUZ01000080">
    <property type="protein sequence ID" value="TXL69515.1"/>
    <property type="molecule type" value="Genomic_DNA"/>
</dbReference>
<keyword evidence="7 12" id="KW-0863">Zinc-finger</keyword>
<keyword evidence="4 12" id="KW-0548">Nucleotidyltransferase</keyword>
<evidence type="ECO:0000256" key="8">
    <source>
        <dbReference type="ARBA" id="ARBA00022833"/>
    </source>
</evidence>
<dbReference type="Proteomes" id="UP000321638">
    <property type="component" value="Unassembled WGS sequence"/>
</dbReference>
<dbReference type="FunFam" id="3.90.580.10:FF:000001">
    <property type="entry name" value="DNA primase"/>
    <property type="match status" value="1"/>
</dbReference>
<evidence type="ECO:0000256" key="3">
    <source>
        <dbReference type="ARBA" id="ARBA00022679"/>
    </source>
</evidence>
<keyword evidence="8 12" id="KW-0862">Zinc</keyword>
<gene>
    <name evidence="12" type="primary">dnaG</name>
    <name evidence="17" type="ORF">FHP25_38705</name>
</gene>
<dbReference type="PROSITE" id="PS50880">
    <property type="entry name" value="TOPRIM"/>
    <property type="match status" value="1"/>
</dbReference>
<dbReference type="PANTHER" id="PTHR30313:SF2">
    <property type="entry name" value="DNA PRIMASE"/>
    <property type="match status" value="1"/>
</dbReference>
<dbReference type="CDD" id="cd03364">
    <property type="entry name" value="TOPRIM_DnaG_primases"/>
    <property type="match status" value="1"/>
</dbReference>
<feature type="domain" description="Toprim" evidence="16">
    <location>
        <begin position="257"/>
        <end position="339"/>
    </location>
</feature>
<keyword evidence="9" id="KW-0460">Magnesium</keyword>
<accession>A0A5C8P7B1</accession>
<evidence type="ECO:0000256" key="13">
    <source>
        <dbReference type="PIRNR" id="PIRNR002811"/>
    </source>
</evidence>
<dbReference type="PIRSF" id="PIRSF002811">
    <property type="entry name" value="DnaG"/>
    <property type="match status" value="1"/>
</dbReference>
<keyword evidence="1 12" id="KW-0240">DNA-directed RNA polymerase</keyword>
<dbReference type="InterPro" id="IPR006295">
    <property type="entry name" value="DNA_primase_DnaG"/>
</dbReference>
<dbReference type="GO" id="GO:1990077">
    <property type="term" value="C:primosome complex"/>
    <property type="evidence" value="ECO:0007669"/>
    <property type="project" value="UniProtKB-KW"/>
</dbReference>
<dbReference type="GO" id="GO:0003677">
    <property type="term" value="F:DNA binding"/>
    <property type="evidence" value="ECO:0007669"/>
    <property type="project" value="UniProtKB-KW"/>
</dbReference>
<reference evidence="17 18" key="1">
    <citation type="submission" date="2019-06" db="EMBL/GenBank/DDBJ databases">
        <title>New taxonomy in bacterial strain CC-CFT640, isolated from vineyard.</title>
        <authorList>
            <person name="Lin S.-Y."/>
            <person name="Tsai C.-F."/>
            <person name="Young C.-C."/>
        </authorList>
    </citation>
    <scope>NUCLEOTIDE SEQUENCE [LARGE SCALE GENOMIC DNA]</scope>
    <source>
        <strain evidence="17 18">CC-CFT640</strain>
    </source>
</reference>